<evidence type="ECO:0000313" key="6">
    <source>
        <dbReference type="EMBL" id="CAF3722131.1"/>
    </source>
</evidence>
<dbReference type="GO" id="GO:0046872">
    <property type="term" value="F:metal ion binding"/>
    <property type="evidence" value="ECO:0007669"/>
    <property type="project" value="UniProtKB-KW"/>
</dbReference>
<dbReference type="SUPFAM" id="SSF102215">
    <property type="entry name" value="Creatininase"/>
    <property type="match status" value="1"/>
</dbReference>
<keyword evidence="3" id="KW-0378">Hydrolase</keyword>
<gene>
    <name evidence="5" type="ORF">OVA965_LOCUS11981</name>
    <name evidence="6" type="ORF">TMI583_LOCUS11985</name>
</gene>
<accession>A0A8S2DIL6</accession>
<evidence type="ECO:0000313" key="7">
    <source>
        <dbReference type="Proteomes" id="UP000677228"/>
    </source>
</evidence>
<keyword evidence="4" id="KW-0862">Zinc</keyword>
<dbReference type="Proteomes" id="UP000682733">
    <property type="component" value="Unassembled WGS sequence"/>
</dbReference>
<dbReference type="InterPro" id="IPR003785">
    <property type="entry name" value="Creatininase/forma_Hydrolase"/>
</dbReference>
<dbReference type="PANTHER" id="PTHR35005">
    <property type="entry name" value="3-DEHYDRO-SCYLLO-INOSOSE HYDROLASE"/>
    <property type="match status" value="1"/>
</dbReference>
<proteinExistence type="predicted"/>
<keyword evidence="2" id="KW-0479">Metal-binding</keyword>
<sequence length="275" mass="30047">MSHGCIPADRDYSFLTWKEIESMPDKENVVIIQPVGAVEQHGLHLPLAVDYVIGLAVVGKGLALVPSDIRAYSLPSQQFGNSVEHISFPGTISLTPTTLISVLTEIGESVYRAGFRKFVFSNSHGGNLEITDLVARSLRVSHSDFLVFPLFIWNLITDATDSDTLKRAEFGIHAGDAETSVLLEILPDQVKMDKAKAERPPKLSKDSLLSIGGKLSTGGKLTFGWLTKDLSQSGVIGDPTSATKEKGQQILELLSHSFAKAILQIYHFQMPKNYL</sequence>
<protein>
    <recommendedName>
        <fullName evidence="8">Creatininase</fullName>
    </recommendedName>
</protein>
<dbReference type="EMBL" id="CAJOBA010004732">
    <property type="protein sequence ID" value="CAF3722131.1"/>
    <property type="molecule type" value="Genomic_DNA"/>
</dbReference>
<evidence type="ECO:0000256" key="3">
    <source>
        <dbReference type="ARBA" id="ARBA00022801"/>
    </source>
</evidence>
<dbReference type="GO" id="GO:0009231">
    <property type="term" value="P:riboflavin biosynthetic process"/>
    <property type="evidence" value="ECO:0007669"/>
    <property type="project" value="TreeGrafter"/>
</dbReference>
<comment type="cofactor">
    <cofactor evidence="1">
        <name>Zn(2+)</name>
        <dbReference type="ChEBI" id="CHEBI:29105"/>
    </cofactor>
</comment>
<dbReference type="Proteomes" id="UP000677228">
    <property type="component" value="Unassembled WGS sequence"/>
</dbReference>
<name>A0A8S2DIL6_9BILA</name>
<dbReference type="GO" id="GO:0016811">
    <property type="term" value="F:hydrolase activity, acting on carbon-nitrogen (but not peptide) bonds, in linear amides"/>
    <property type="evidence" value="ECO:0007669"/>
    <property type="project" value="TreeGrafter"/>
</dbReference>
<dbReference type="AlphaFoldDB" id="A0A8S2DIL6"/>
<organism evidence="5 7">
    <name type="scientific">Didymodactylos carnosus</name>
    <dbReference type="NCBI Taxonomy" id="1234261"/>
    <lineage>
        <taxon>Eukaryota</taxon>
        <taxon>Metazoa</taxon>
        <taxon>Spiralia</taxon>
        <taxon>Gnathifera</taxon>
        <taxon>Rotifera</taxon>
        <taxon>Eurotatoria</taxon>
        <taxon>Bdelloidea</taxon>
        <taxon>Philodinida</taxon>
        <taxon>Philodinidae</taxon>
        <taxon>Didymodactylos</taxon>
    </lineage>
</organism>
<evidence type="ECO:0000256" key="1">
    <source>
        <dbReference type="ARBA" id="ARBA00001947"/>
    </source>
</evidence>
<comment type="caution">
    <text evidence="5">The sequence shown here is derived from an EMBL/GenBank/DDBJ whole genome shotgun (WGS) entry which is preliminary data.</text>
</comment>
<dbReference type="EMBL" id="CAJNOK010004727">
    <property type="protein sequence ID" value="CAF0947673.1"/>
    <property type="molecule type" value="Genomic_DNA"/>
</dbReference>
<evidence type="ECO:0008006" key="8">
    <source>
        <dbReference type="Google" id="ProtNLM"/>
    </source>
</evidence>
<evidence type="ECO:0000256" key="4">
    <source>
        <dbReference type="ARBA" id="ARBA00022833"/>
    </source>
</evidence>
<dbReference type="Pfam" id="PF02633">
    <property type="entry name" value="Creatininase"/>
    <property type="match status" value="1"/>
</dbReference>
<dbReference type="InterPro" id="IPR024087">
    <property type="entry name" value="Creatininase-like_sf"/>
</dbReference>
<dbReference type="PANTHER" id="PTHR35005:SF1">
    <property type="entry name" value="2-AMINO-5-FORMYLAMINO-6-RIBOSYLAMINOPYRIMIDIN-4(3H)-ONE 5'-MONOPHOSPHATE DEFORMYLASE"/>
    <property type="match status" value="1"/>
</dbReference>
<evidence type="ECO:0000313" key="5">
    <source>
        <dbReference type="EMBL" id="CAF0947673.1"/>
    </source>
</evidence>
<reference evidence="5" key="1">
    <citation type="submission" date="2021-02" db="EMBL/GenBank/DDBJ databases">
        <authorList>
            <person name="Nowell W R."/>
        </authorList>
    </citation>
    <scope>NUCLEOTIDE SEQUENCE</scope>
</reference>
<evidence type="ECO:0000256" key="2">
    <source>
        <dbReference type="ARBA" id="ARBA00022723"/>
    </source>
</evidence>
<dbReference type="Gene3D" id="3.40.50.10310">
    <property type="entry name" value="Creatininase"/>
    <property type="match status" value="1"/>
</dbReference>